<evidence type="ECO:0000256" key="2">
    <source>
        <dbReference type="ARBA" id="ARBA00005442"/>
    </source>
</evidence>
<dbReference type="InterPro" id="IPR038300">
    <property type="entry name" value="SASP_sf_alpha/beta"/>
</dbReference>
<dbReference type="PANTHER" id="PTHR36107">
    <property type="entry name" value="SMALL, ACID-SOLUBLE SPORE PROTEIN A"/>
    <property type="match status" value="1"/>
</dbReference>
<proteinExistence type="inferred from homology"/>
<dbReference type="RefSeq" id="WP_078697736.1">
    <property type="nucleotide sequence ID" value="NZ_FUYH01000037.1"/>
</dbReference>
<dbReference type="GO" id="GO:0030435">
    <property type="term" value="P:sporulation resulting in formation of a cellular spore"/>
    <property type="evidence" value="ECO:0007669"/>
    <property type="project" value="UniProtKB-KW"/>
</dbReference>
<keyword evidence="3" id="KW-0749">Sporulation</keyword>
<comment type="similarity">
    <text evidence="2">Belongs to the alpha/beta-type SASP family.</text>
</comment>
<dbReference type="GO" id="GO:0006265">
    <property type="term" value="P:DNA topological change"/>
    <property type="evidence" value="ECO:0007669"/>
    <property type="project" value="InterPro"/>
</dbReference>
<keyword evidence="6" id="KW-1185">Reference proteome</keyword>
<evidence type="ECO:0000256" key="3">
    <source>
        <dbReference type="ARBA" id="ARBA00022969"/>
    </source>
</evidence>
<comment type="function">
    <text evidence="1">SASP are bound to spore DNA. They are double-stranded DNA-binding proteins that cause DNA to change to an a-like conformation. They protect the DNA backbone from chemical and enzymatic cleavage and are thus involved in dormant spore's high resistance to UV light.</text>
</comment>
<sequence>MADNKFYGGFAGAAGYAAPKNQTVIPEAKKGLDQFKEEVAAEVGVQVPATGYWGNMTSKECGTVGGYMVKKMVEAYERNLAGK</sequence>
<dbReference type="PROSITE" id="PS00304">
    <property type="entry name" value="SASP_1"/>
    <property type="match status" value="1"/>
</dbReference>
<dbReference type="InterPro" id="IPR001448">
    <property type="entry name" value="SASP_alpha/beta-type"/>
</dbReference>
<organism evidence="5 6">
    <name type="scientific">Caloramator quimbayensis</name>
    <dbReference type="NCBI Taxonomy" id="1147123"/>
    <lineage>
        <taxon>Bacteria</taxon>
        <taxon>Bacillati</taxon>
        <taxon>Bacillota</taxon>
        <taxon>Clostridia</taxon>
        <taxon>Eubacteriales</taxon>
        <taxon>Clostridiaceae</taxon>
        <taxon>Caloramator</taxon>
    </lineage>
</organism>
<dbReference type="PANTHER" id="PTHR36107:SF1">
    <property type="entry name" value="SMALL, ACID-SOLUBLE SPORE PROTEIN A"/>
    <property type="match status" value="1"/>
</dbReference>
<evidence type="ECO:0000256" key="4">
    <source>
        <dbReference type="ARBA" id="ARBA00023125"/>
    </source>
</evidence>
<gene>
    <name evidence="5" type="ORF">SAMN05443428_1375</name>
</gene>
<evidence type="ECO:0000313" key="5">
    <source>
        <dbReference type="EMBL" id="SKA99621.1"/>
    </source>
</evidence>
<accession>A0A1T4YE82</accession>
<protein>
    <submittedName>
        <fullName evidence="5">Small, acid-soluble spore protein, alpha/beta type</fullName>
    </submittedName>
</protein>
<dbReference type="STRING" id="1147123.SAMN05443428_1375"/>
<dbReference type="Pfam" id="PF00269">
    <property type="entry name" value="SASP"/>
    <property type="match status" value="1"/>
</dbReference>
<name>A0A1T4YE82_9CLOT</name>
<dbReference type="InterPro" id="IPR050847">
    <property type="entry name" value="SASP_DNA-binding"/>
</dbReference>
<dbReference type="InterPro" id="IPR018126">
    <property type="entry name" value="SASP_alpha/beta-type_CS"/>
</dbReference>
<keyword evidence="4" id="KW-0238">DNA-binding</keyword>
<evidence type="ECO:0000256" key="1">
    <source>
        <dbReference type="ARBA" id="ARBA00003863"/>
    </source>
</evidence>
<evidence type="ECO:0000313" key="6">
    <source>
        <dbReference type="Proteomes" id="UP000190105"/>
    </source>
</evidence>
<dbReference type="GO" id="GO:0003690">
    <property type="term" value="F:double-stranded DNA binding"/>
    <property type="evidence" value="ECO:0007669"/>
    <property type="project" value="InterPro"/>
</dbReference>
<reference evidence="6" key="1">
    <citation type="submission" date="2017-02" db="EMBL/GenBank/DDBJ databases">
        <authorList>
            <person name="Varghese N."/>
            <person name="Submissions S."/>
        </authorList>
    </citation>
    <scope>NUCLEOTIDE SEQUENCE [LARGE SCALE GENOMIC DNA]</scope>
    <source>
        <strain evidence="6">USBA 833</strain>
    </source>
</reference>
<dbReference type="Proteomes" id="UP000190105">
    <property type="component" value="Unassembled WGS sequence"/>
</dbReference>
<dbReference type="OrthoDB" id="1683773at2"/>
<dbReference type="AlphaFoldDB" id="A0A1T4YE82"/>
<dbReference type="EMBL" id="FUYH01000037">
    <property type="protein sequence ID" value="SKA99621.1"/>
    <property type="molecule type" value="Genomic_DNA"/>
</dbReference>
<dbReference type="Gene3D" id="6.10.10.80">
    <property type="entry name" value="Small, acid-soluble spore protein, alpha/beta type-like"/>
    <property type="match status" value="1"/>
</dbReference>